<dbReference type="EMBL" id="SRYG01000014">
    <property type="protein sequence ID" value="TGY65648.1"/>
    <property type="molecule type" value="Genomic_DNA"/>
</dbReference>
<proteinExistence type="predicted"/>
<comment type="caution">
    <text evidence="1">The sequence shown here is derived from an EMBL/GenBank/DDBJ whole genome shotgun (WGS) entry which is preliminary data.</text>
</comment>
<protein>
    <submittedName>
        <fullName evidence="1">Uncharacterized protein</fullName>
    </submittedName>
</protein>
<accession>A0AC61R726</accession>
<gene>
    <name evidence="1" type="ORF">E5336_07405</name>
</gene>
<organism evidence="1 2">
    <name type="scientific">Dubosiella muris</name>
    <dbReference type="NCBI Taxonomy" id="3038133"/>
    <lineage>
        <taxon>Bacteria</taxon>
        <taxon>Bacillati</taxon>
        <taxon>Bacillota</taxon>
        <taxon>Erysipelotrichia</taxon>
        <taxon>Erysipelotrichales</taxon>
        <taxon>Erysipelotrichaceae</taxon>
        <taxon>Dubosiella</taxon>
    </lineage>
</organism>
<dbReference type="Proteomes" id="UP000308836">
    <property type="component" value="Unassembled WGS sequence"/>
</dbReference>
<reference evidence="1" key="1">
    <citation type="submission" date="2019-04" db="EMBL/GenBank/DDBJ databases">
        <title>Microbes associate with the intestines of laboratory mice.</title>
        <authorList>
            <person name="Navarre W."/>
            <person name="Wong E."/>
            <person name="Huang K."/>
            <person name="Tropini C."/>
            <person name="Ng K."/>
            <person name="Yu B."/>
        </authorList>
    </citation>
    <scope>NUCLEOTIDE SEQUENCE</scope>
    <source>
        <strain evidence="1">NM09_H32</strain>
    </source>
</reference>
<name>A0AC61R726_9FIRM</name>
<keyword evidence="2" id="KW-1185">Reference proteome</keyword>
<evidence type="ECO:0000313" key="1">
    <source>
        <dbReference type="EMBL" id="TGY65648.1"/>
    </source>
</evidence>
<evidence type="ECO:0000313" key="2">
    <source>
        <dbReference type="Proteomes" id="UP000308836"/>
    </source>
</evidence>
<sequence length="308" mass="34975">MNRKLGIVLGVTVLTSILGGCSNTSAQPEKATAEPKMVEEKEKEKKPYEVLESAVKKNQQWTSWSTHTTSHIKQADIHGGTDKVFEIDNDEYANYQNLDDGYYGAASWDVGDWGQFRIVYVKDKMYQLTGYSANAPAPMNGHIGFRAFELSKKALEANRQPISMNEAFKETDLFEATQAKEGDKTTIAFQLKDSKKFQDFLLSEDEDAQSKRTLDNGLEVNENDFTQYDFTYVVDKDGFVESYSYVMTEKYTEDKEGTYSSEVTFYNPDQVNWDVETIDAIFDQIPKDQDEGEFTSDLTFTATKPEGK</sequence>